<gene>
    <name evidence="2" type="ORF">BDN71DRAFT_1448420</name>
</gene>
<dbReference type="EMBL" id="MU154568">
    <property type="protein sequence ID" value="KAF9494843.1"/>
    <property type="molecule type" value="Genomic_DNA"/>
</dbReference>
<organism evidence="2 3">
    <name type="scientific">Pleurotus eryngii</name>
    <name type="common">Boletus of the steppes</name>
    <dbReference type="NCBI Taxonomy" id="5323"/>
    <lineage>
        <taxon>Eukaryota</taxon>
        <taxon>Fungi</taxon>
        <taxon>Dikarya</taxon>
        <taxon>Basidiomycota</taxon>
        <taxon>Agaricomycotina</taxon>
        <taxon>Agaricomycetes</taxon>
        <taxon>Agaricomycetidae</taxon>
        <taxon>Agaricales</taxon>
        <taxon>Pleurotineae</taxon>
        <taxon>Pleurotaceae</taxon>
        <taxon>Pleurotus</taxon>
    </lineage>
</organism>
<protein>
    <submittedName>
        <fullName evidence="2">Uncharacterized protein</fullName>
    </submittedName>
</protein>
<keyword evidence="3" id="KW-1185">Reference proteome</keyword>
<reference evidence="2" key="1">
    <citation type="submission" date="2020-11" db="EMBL/GenBank/DDBJ databases">
        <authorList>
            <consortium name="DOE Joint Genome Institute"/>
            <person name="Ahrendt S."/>
            <person name="Riley R."/>
            <person name="Andreopoulos W."/>
            <person name="Labutti K."/>
            <person name="Pangilinan J."/>
            <person name="Ruiz-Duenas F.J."/>
            <person name="Barrasa J.M."/>
            <person name="Sanchez-Garcia M."/>
            <person name="Camarero S."/>
            <person name="Miyauchi S."/>
            <person name="Serrano A."/>
            <person name="Linde D."/>
            <person name="Babiker R."/>
            <person name="Drula E."/>
            <person name="Ayuso-Fernandez I."/>
            <person name="Pacheco R."/>
            <person name="Padilla G."/>
            <person name="Ferreira P."/>
            <person name="Barriuso J."/>
            <person name="Kellner H."/>
            <person name="Castanera R."/>
            <person name="Alfaro M."/>
            <person name="Ramirez L."/>
            <person name="Pisabarro A.G."/>
            <person name="Kuo A."/>
            <person name="Tritt A."/>
            <person name="Lipzen A."/>
            <person name="He G."/>
            <person name="Yan M."/>
            <person name="Ng V."/>
            <person name="Cullen D."/>
            <person name="Martin F."/>
            <person name="Rosso M.-N."/>
            <person name="Henrissat B."/>
            <person name="Hibbett D."/>
            <person name="Martinez A.T."/>
            <person name="Grigoriev I.V."/>
        </authorList>
    </citation>
    <scope>NUCLEOTIDE SEQUENCE</scope>
    <source>
        <strain evidence="2">ATCC 90797</strain>
    </source>
</reference>
<evidence type="ECO:0000256" key="1">
    <source>
        <dbReference type="SAM" id="MobiDB-lite"/>
    </source>
</evidence>
<evidence type="ECO:0000313" key="2">
    <source>
        <dbReference type="EMBL" id="KAF9494843.1"/>
    </source>
</evidence>
<accession>A0A9P6DFP1</accession>
<dbReference type="Proteomes" id="UP000807025">
    <property type="component" value="Unassembled WGS sequence"/>
</dbReference>
<comment type="caution">
    <text evidence="2">The sequence shown here is derived from an EMBL/GenBank/DDBJ whole genome shotgun (WGS) entry which is preliminary data.</text>
</comment>
<proteinExistence type="predicted"/>
<feature type="region of interest" description="Disordered" evidence="1">
    <location>
        <begin position="401"/>
        <end position="508"/>
    </location>
</feature>
<feature type="compositionally biased region" description="Basic and acidic residues" evidence="1">
    <location>
        <begin position="414"/>
        <end position="460"/>
    </location>
</feature>
<dbReference type="AlphaFoldDB" id="A0A9P6DFP1"/>
<dbReference type="OrthoDB" id="2907794at2759"/>
<name>A0A9P6DFP1_PLEER</name>
<feature type="compositionally biased region" description="Acidic residues" evidence="1">
    <location>
        <begin position="477"/>
        <end position="493"/>
    </location>
</feature>
<sequence>MSATTNGTKESICRLIFEKYGVAPGFYPDLMKDIEDNLYDLIASTTYDAASEIARNNNKWDSWCASVHAMTKRVHTFVHVIPSVTTELEAVARAVRYPSKLRNLSDLRQKVPSLRKYNKFLDDIAEWAKSPDRSRWDEALNPDVLQLYTPWCITLEAIQAGSCELAARTAPDALLHTIFSGGSSDESRHTMYTEVDVLLPVMLDSPHPLKTARADTCFGMVAPKDLLEKIDAASFTMHAALYTSSLRCMDIQREDIAFGTFFAEWKRNSTPSDASRQAVYYGCAMQALRQLFKLPARPLYGMVFEKGVLHLAAMTIDSTDNSYQLQQSMSIAHSWDLRHPSALVECFYFILALKKTVDANLQKDFEELRLRDDAALIDWDALRKRADDWRKYDAGRSKTAKIKRLKGARPGLARGDDGGKAGRRDGDGEDGGGAHDDNNQGDNRDTKDPADDSSPADERSGGNNNESTNVDHKSDDYQMDSEESSSDDEESDPEEHHTKYVSILSWRRGKEYPVQDLDAWYRDPESLKLVSRF</sequence>
<evidence type="ECO:0000313" key="3">
    <source>
        <dbReference type="Proteomes" id="UP000807025"/>
    </source>
</evidence>